<dbReference type="InterPro" id="IPR003797">
    <property type="entry name" value="DegV"/>
</dbReference>
<name>N4WHP5_9BACI</name>
<dbReference type="Gene3D" id="3.40.50.10170">
    <property type="match status" value="1"/>
</dbReference>
<comment type="caution">
    <text evidence="2">The sequence shown here is derived from an EMBL/GenBank/DDBJ whole genome shotgun (WGS) entry which is preliminary data.</text>
</comment>
<keyword evidence="1" id="KW-0446">Lipid-binding</keyword>
<protein>
    <recommendedName>
        <fullName evidence="4">DegV family protein</fullName>
    </recommendedName>
</protein>
<proteinExistence type="predicted"/>
<evidence type="ECO:0000313" key="2">
    <source>
        <dbReference type="EMBL" id="ENH95702.1"/>
    </source>
</evidence>
<dbReference type="STRING" id="1308866.J416_14637"/>
<keyword evidence="3" id="KW-1185">Reference proteome</keyword>
<evidence type="ECO:0000313" key="3">
    <source>
        <dbReference type="Proteomes" id="UP000012283"/>
    </source>
</evidence>
<dbReference type="InterPro" id="IPR043168">
    <property type="entry name" value="DegV_C"/>
</dbReference>
<evidence type="ECO:0000256" key="1">
    <source>
        <dbReference type="ARBA" id="ARBA00023121"/>
    </source>
</evidence>
<dbReference type="Gene3D" id="3.30.1180.10">
    <property type="match status" value="1"/>
</dbReference>
<dbReference type="PANTHER" id="PTHR33434:SF2">
    <property type="entry name" value="FATTY ACID-BINDING PROTEIN TM_1468"/>
    <property type="match status" value="1"/>
</dbReference>
<dbReference type="SUPFAM" id="SSF82549">
    <property type="entry name" value="DAK1/DegV-like"/>
    <property type="match status" value="1"/>
</dbReference>
<accession>N4WHP5</accession>
<dbReference type="PATRIC" id="fig|1308866.3.peg.2947"/>
<reference evidence="2 3" key="1">
    <citation type="submission" date="2013-03" db="EMBL/GenBank/DDBJ databases">
        <title>Draft genome sequence of Gracibacillus halophilus YIM-C55.5, a moderately halophilic and thermophilic organism from the Xiaochaidamu salt lake.</title>
        <authorList>
            <person name="Sugumar T."/>
            <person name="Polireddy D.R."/>
            <person name="Antony A."/>
            <person name="Madhava Y.R."/>
            <person name="Sivakumar N."/>
        </authorList>
    </citation>
    <scope>NUCLEOTIDE SEQUENCE [LARGE SCALE GENOMIC DNA]</scope>
    <source>
        <strain evidence="2 3">YIM-C55.5</strain>
    </source>
</reference>
<sequence length="281" mass="31856">MKKIAWITDSSCGLSQEYAAQHDIFILPLNVIIAGETYREDIDVTKEEFYELLQQHGDDAKTSQPSYGDFIQLYEQLKEEYDCGIAIHASSQLTGTYQSSLSASQMVGFDVEVIDSKIGDYAMGKMIQKGVAFAEQGKPYQMIVDALRRYPELSQMYLMPQNLDQLKKSGRLSTTQSLFATLLNIHLILGFDDGKVVVKDKVRIKKRAKRKMFQLIDDAMEKYHLKDICILHAGVVEQAQKWKAEIENIHHELSVHIQTLVPVAGVHTGHGTMCIAWLRDE</sequence>
<dbReference type="PANTHER" id="PTHR33434">
    <property type="entry name" value="DEGV DOMAIN-CONTAINING PROTEIN DR_1986-RELATED"/>
    <property type="match status" value="1"/>
</dbReference>
<dbReference type="Pfam" id="PF02645">
    <property type="entry name" value="DegV"/>
    <property type="match status" value="1"/>
</dbReference>
<dbReference type="PROSITE" id="PS51482">
    <property type="entry name" value="DEGV"/>
    <property type="match status" value="1"/>
</dbReference>
<dbReference type="GO" id="GO:0008289">
    <property type="term" value="F:lipid binding"/>
    <property type="evidence" value="ECO:0007669"/>
    <property type="project" value="UniProtKB-KW"/>
</dbReference>
<dbReference type="Proteomes" id="UP000012283">
    <property type="component" value="Unassembled WGS sequence"/>
</dbReference>
<organism evidence="2 3">
    <name type="scientific">Gracilibacillus halophilus YIM-C55.5</name>
    <dbReference type="NCBI Taxonomy" id="1308866"/>
    <lineage>
        <taxon>Bacteria</taxon>
        <taxon>Bacillati</taxon>
        <taxon>Bacillota</taxon>
        <taxon>Bacilli</taxon>
        <taxon>Bacillales</taxon>
        <taxon>Bacillaceae</taxon>
        <taxon>Gracilibacillus</taxon>
    </lineage>
</organism>
<dbReference type="EMBL" id="APML01000080">
    <property type="protein sequence ID" value="ENH95702.1"/>
    <property type="molecule type" value="Genomic_DNA"/>
</dbReference>
<evidence type="ECO:0008006" key="4">
    <source>
        <dbReference type="Google" id="ProtNLM"/>
    </source>
</evidence>
<dbReference type="eggNOG" id="COG1307">
    <property type="taxonomic scope" value="Bacteria"/>
</dbReference>
<dbReference type="InterPro" id="IPR050270">
    <property type="entry name" value="DegV_domain_contain"/>
</dbReference>
<dbReference type="AlphaFoldDB" id="N4WHP5"/>
<dbReference type="NCBIfam" id="TIGR00762">
    <property type="entry name" value="DegV"/>
    <property type="match status" value="1"/>
</dbReference>
<dbReference type="RefSeq" id="WP_003474042.1">
    <property type="nucleotide sequence ID" value="NZ_APML01000080.1"/>
</dbReference>
<dbReference type="OrthoDB" id="1638652at2"/>
<gene>
    <name evidence="2" type="ORF">J416_14637</name>
</gene>